<reference evidence="2 3" key="1">
    <citation type="journal article" date="2018" name="Evol. Lett.">
        <title>Horizontal gene cluster transfer increased hallucinogenic mushroom diversity.</title>
        <authorList>
            <person name="Reynolds H.T."/>
            <person name="Vijayakumar V."/>
            <person name="Gluck-Thaler E."/>
            <person name="Korotkin H.B."/>
            <person name="Matheny P.B."/>
            <person name="Slot J.C."/>
        </authorList>
    </citation>
    <scope>NUCLEOTIDE SEQUENCE [LARGE SCALE GENOMIC DNA]</scope>
    <source>
        <strain evidence="2 3">2631</strain>
    </source>
</reference>
<accession>A0A409X0F0</accession>
<feature type="chain" id="PRO_5019471935" evidence="1">
    <location>
        <begin position="26"/>
        <end position="73"/>
    </location>
</feature>
<name>A0A409X0F0_PSICY</name>
<dbReference type="EMBL" id="NHYD01002915">
    <property type="protein sequence ID" value="PPQ84202.1"/>
    <property type="molecule type" value="Genomic_DNA"/>
</dbReference>
<organism evidence="2 3">
    <name type="scientific">Psilocybe cyanescens</name>
    <dbReference type="NCBI Taxonomy" id="93625"/>
    <lineage>
        <taxon>Eukaryota</taxon>
        <taxon>Fungi</taxon>
        <taxon>Dikarya</taxon>
        <taxon>Basidiomycota</taxon>
        <taxon>Agaricomycotina</taxon>
        <taxon>Agaricomycetes</taxon>
        <taxon>Agaricomycetidae</taxon>
        <taxon>Agaricales</taxon>
        <taxon>Agaricineae</taxon>
        <taxon>Strophariaceae</taxon>
        <taxon>Psilocybe</taxon>
    </lineage>
</organism>
<proteinExistence type="predicted"/>
<sequence length="73" mass="7564">MLDGAATSVALLSALPFLPPPLTVSVLPTAAADSLLSGEDLGDTETTQKRRWEYIGKVETTVQGGGTQDYIGA</sequence>
<protein>
    <submittedName>
        <fullName evidence="2">Uncharacterized protein</fullName>
    </submittedName>
</protein>
<gene>
    <name evidence="2" type="ORF">CVT25_002146</name>
</gene>
<evidence type="ECO:0000313" key="3">
    <source>
        <dbReference type="Proteomes" id="UP000283269"/>
    </source>
</evidence>
<keyword evidence="1" id="KW-0732">Signal</keyword>
<evidence type="ECO:0000256" key="1">
    <source>
        <dbReference type="SAM" id="SignalP"/>
    </source>
</evidence>
<evidence type="ECO:0000313" key="2">
    <source>
        <dbReference type="EMBL" id="PPQ84202.1"/>
    </source>
</evidence>
<feature type="signal peptide" evidence="1">
    <location>
        <begin position="1"/>
        <end position="25"/>
    </location>
</feature>
<dbReference type="Proteomes" id="UP000283269">
    <property type="component" value="Unassembled WGS sequence"/>
</dbReference>
<keyword evidence="3" id="KW-1185">Reference proteome</keyword>
<comment type="caution">
    <text evidence="2">The sequence shown here is derived from an EMBL/GenBank/DDBJ whole genome shotgun (WGS) entry which is preliminary data.</text>
</comment>
<dbReference type="AlphaFoldDB" id="A0A409X0F0"/>
<dbReference type="InParanoid" id="A0A409X0F0"/>